<organism evidence="8 9">
    <name type="scientific">Hymenobacter segetis</name>
    <dbReference type="NCBI Taxonomy" id="2025509"/>
    <lineage>
        <taxon>Bacteria</taxon>
        <taxon>Pseudomonadati</taxon>
        <taxon>Bacteroidota</taxon>
        <taxon>Cytophagia</taxon>
        <taxon>Cytophagales</taxon>
        <taxon>Hymenobacteraceae</taxon>
        <taxon>Hymenobacter</taxon>
    </lineage>
</organism>
<comment type="similarity">
    <text evidence="2">Belongs to the outer membrane factor (OMF) (TC 1.B.17) family.</text>
</comment>
<evidence type="ECO:0000256" key="1">
    <source>
        <dbReference type="ARBA" id="ARBA00004442"/>
    </source>
</evidence>
<comment type="subcellular location">
    <subcellularLocation>
        <location evidence="1">Cell outer membrane</location>
    </subcellularLocation>
</comment>
<dbReference type="SUPFAM" id="SSF56954">
    <property type="entry name" value="Outer membrane efflux proteins (OEP)"/>
    <property type="match status" value="1"/>
</dbReference>
<reference evidence="8 9" key="1">
    <citation type="journal article" date="2018" name="Arch. Microbiol.">
        <title>Hymenobacter segetis sp. nov., isolated from soil.</title>
        <authorList>
            <person name="Ten L.N."/>
            <person name="Lim S.J."/>
            <person name="Kim B.O."/>
            <person name="Kang I.K."/>
            <person name="Jung H.Y."/>
        </authorList>
    </citation>
    <scope>NUCLEOTIDE SEQUENCE [LARGE SCALE GENOMIC DNA]</scope>
    <source>
        <strain evidence="8 9">S7-3-11</strain>
    </source>
</reference>
<evidence type="ECO:0000256" key="3">
    <source>
        <dbReference type="ARBA" id="ARBA00022448"/>
    </source>
</evidence>
<evidence type="ECO:0000256" key="7">
    <source>
        <dbReference type="ARBA" id="ARBA00023237"/>
    </source>
</evidence>
<dbReference type="InterPro" id="IPR051906">
    <property type="entry name" value="TolC-like"/>
</dbReference>
<evidence type="ECO:0000256" key="6">
    <source>
        <dbReference type="ARBA" id="ARBA00023136"/>
    </source>
</evidence>
<dbReference type="EMBL" id="JBCEVZ010000105">
    <property type="protein sequence ID" value="MEL5996885.1"/>
    <property type="molecule type" value="Genomic_DNA"/>
</dbReference>
<accession>A0ABU9M1W9</accession>
<evidence type="ECO:0000256" key="5">
    <source>
        <dbReference type="ARBA" id="ARBA00022692"/>
    </source>
</evidence>
<evidence type="ECO:0000313" key="8">
    <source>
        <dbReference type="EMBL" id="MEL5996885.1"/>
    </source>
</evidence>
<dbReference type="Proteomes" id="UP001479606">
    <property type="component" value="Unassembled WGS sequence"/>
</dbReference>
<evidence type="ECO:0000313" key="9">
    <source>
        <dbReference type="Proteomes" id="UP001479606"/>
    </source>
</evidence>
<dbReference type="Gene3D" id="1.20.1600.10">
    <property type="entry name" value="Outer membrane efflux proteins (OEP)"/>
    <property type="match status" value="1"/>
</dbReference>
<name>A0ABU9M1W9_9BACT</name>
<keyword evidence="9" id="KW-1185">Reference proteome</keyword>
<keyword evidence="5" id="KW-0812">Transmembrane</keyword>
<keyword evidence="4" id="KW-1134">Transmembrane beta strand</keyword>
<protein>
    <submittedName>
        <fullName evidence="8">TolC family protein</fullName>
    </submittedName>
</protein>
<sequence>MNTVHLFIGGNSHLKRLAQAIALSSVWTTQPAAAQLANHTLQAYVETGLAQNVALRREGIAVALTTQQVRQAAGLFQPLVQLGATYSLANGGRTIDLPVGDLVNPVYSTLNTLTGTNRFPQIANVSAQLLPNNFQETKVRIIQPLFNTDIYFNYKAQKELLSAQQARQAAYRNTLRHQIEVAYYQYLQAGSAVSIYRTTTQTLAELLRVNQARLNAGLTTNDAVYNTKAQLAGNQRDLATAANRRQLARTNFNYLLNRPLDDSIAVEEPSGTTLAAPEGANLSAYRTASLAQRPELEQVTHAEAARALGLRQRRAARLYPQLNWVTDLGYQGYGYHFDVPQQRFQFMQFALSWDLFRGGIKRGEEQLARLALDDVQAQRADLVQQLQLQVTQAYDNLASAREANTAAVAAQLNAEKSFAIVRRRYVEGQAIVLELLDATARQTNAQLARVIAGYDVFIREAELRQALAAE</sequence>
<proteinExistence type="inferred from homology"/>
<evidence type="ECO:0000256" key="4">
    <source>
        <dbReference type="ARBA" id="ARBA00022452"/>
    </source>
</evidence>
<dbReference type="Pfam" id="PF02321">
    <property type="entry name" value="OEP"/>
    <property type="match status" value="1"/>
</dbReference>
<keyword evidence="7" id="KW-0998">Cell outer membrane</keyword>
<dbReference type="InterPro" id="IPR003423">
    <property type="entry name" value="OMP_efflux"/>
</dbReference>
<dbReference type="PANTHER" id="PTHR30026:SF20">
    <property type="entry name" value="OUTER MEMBRANE PROTEIN TOLC"/>
    <property type="match status" value="1"/>
</dbReference>
<keyword evidence="3" id="KW-0813">Transport</keyword>
<evidence type="ECO:0000256" key="2">
    <source>
        <dbReference type="ARBA" id="ARBA00007613"/>
    </source>
</evidence>
<dbReference type="PANTHER" id="PTHR30026">
    <property type="entry name" value="OUTER MEMBRANE PROTEIN TOLC"/>
    <property type="match status" value="1"/>
</dbReference>
<dbReference type="RefSeq" id="WP_342301578.1">
    <property type="nucleotide sequence ID" value="NZ_JBCEVZ010000105.1"/>
</dbReference>
<gene>
    <name evidence="8" type="ORF">AAFH49_21925</name>
</gene>
<comment type="caution">
    <text evidence="8">The sequence shown here is derived from an EMBL/GenBank/DDBJ whole genome shotgun (WGS) entry which is preliminary data.</text>
</comment>
<keyword evidence="6" id="KW-0472">Membrane</keyword>